<dbReference type="GO" id="GO:0016787">
    <property type="term" value="F:hydrolase activity"/>
    <property type="evidence" value="ECO:0007669"/>
    <property type="project" value="UniProtKB-KW"/>
</dbReference>
<evidence type="ECO:0000256" key="6">
    <source>
        <dbReference type="ARBA" id="ARBA00012494"/>
    </source>
</evidence>
<comment type="cofactor">
    <cofactor evidence="1">
        <name>Mn(2+)</name>
        <dbReference type="ChEBI" id="CHEBI:29035"/>
    </cofactor>
</comment>
<evidence type="ECO:0000256" key="11">
    <source>
        <dbReference type="ARBA" id="ARBA00022812"/>
    </source>
</evidence>
<dbReference type="GO" id="GO:0039694">
    <property type="term" value="P:viral RNA genome replication"/>
    <property type="evidence" value="ECO:0007669"/>
    <property type="project" value="InterPro"/>
</dbReference>
<comment type="function">
    <text evidence="20">RNA-dependent RNA polymerase, which is responsible for the replication and transcription of the viral RNA genome using antigenomic RNA as an intermediate. During transcription, synthesizes subgenomic RNAs and assures their capping by a cap-snatching mechanism, which involves the endonuclease activity cleaving the host capped pre-mRNAs. These short capped RNAs are then used as primers for viral transcription. The 3'-end of subgenomic mRNAs molecules are not polyadenylated. During replication, the polymerase binds the 5' and 3' vRNA extremities at distinct sites. In turn, significant conformational changes occur in the polymerase and in vRNA to initiate active RNA synthesis. As a consequence of the use of the same enzyme for both transcription and replication, these mechanisms need to be well coordinated.</text>
</comment>
<dbReference type="GO" id="GO:0003968">
    <property type="term" value="F:RNA-directed RNA polymerase activity"/>
    <property type="evidence" value="ECO:0007669"/>
    <property type="project" value="UniProtKB-EC"/>
</dbReference>
<evidence type="ECO:0000256" key="17">
    <source>
        <dbReference type="ARBA" id="ARBA00030436"/>
    </source>
</evidence>
<evidence type="ECO:0000313" key="22">
    <source>
        <dbReference type="EMBL" id="AIE42674.1"/>
    </source>
</evidence>
<dbReference type="GO" id="GO:0044177">
    <property type="term" value="C:host cell Golgi apparatus"/>
    <property type="evidence" value="ECO:0007669"/>
    <property type="project" value="UniProtKB-SubCell"/>
</dbReference>
<evidence type="ECO:0000256" key="13">
    <source>
        <dbReference type="ARBA" id="ARBA00022844"/>
    </source>
</evidence>
<keyword evidence="10" id="KW-0378">Hydrolase</keyword>
<evidence type="ECO:0000256" key="14">
    <source>
        <dbReference type="ARBA" id="ARBA00023184"/>
    </source>
</evidence>
<evidence type="ECO:0000256" key="15">
    <source>
        <dbReference type="ARBA" id="ARBA00023211"/>
    </source>
</evidence>
<evidence type="ECO:0000256" key="5">
    <source>
        <dbReference type="ARBA" id="ARBA00004452"/>
    </source>
</evidence>
<evidence type="ECO:0000256" key="1">
    <source>
        <dbReference type="ARBA" id="ARBA00001936"/>
    </source>
</evidence>
<organism evidence="22">
    <name type="scientific">American dog tick virus</name>
    <dbReference type="NCBI Taxonomy" id="2847048"/>
    <lineage>
        <taxon>Viruses</taxon>
        <taxon>Riboviria</taxon>
        <taxon>Orthornavirae</taxon>
        <taxon>Negarnaviricota</taxon>
        <taxon>Polyploviricotina</taxon>
        <taxon>Bunyaviricetes</taxon>
        <taxon>Hareavirales</taxon>
        <taxon>Phenuiviridae</taxon>
        <taxon>Uukuvirus</taxon>
        <taxon>Uukuvirus dermacentoris</taxon>
    </lineage>
</organism>
<dbReference type="InterPro" id="IPR022531">
    <property type="entry name" value="L_PA-C-like"/>
</dbReference>
<dbReference type="InterPro" id="IPR007322">
    <property type="entry name" value="RNA_pol_bunyavir"/>
</dbReference>
<dbReference type="InterPro" id="IPR007099">
    <property type="entry name" value="RNA-dir_pol_NSvirus"/>
</dbReference>
<keyword evidence="14" id="KW-1038">Host endoplasmic reticulum</keyword>
<evidence type="ECO:0000256" key="12">
    <source>
        <dbReference type="ARBA" id="ARBA00022842"/>
    </source>
</evidence>
<proteinExistence type="inferred from homology"/>
<evidence type="ECO:0000256" key="2">
    <source>
        <dbReference type="ARBA" id="ARBA00001946"/>
    </source>
</evidence>
<evidence type="ECO:0000256" key="18">
    <source>
        <dbReference type="ARBA" id="ARBA00031012"/>
    </source>
</evidence>
<feature type="domain" description="RdRp catalytic" evidence="21">
    <location>
        <begin position="991"/>
        <end position="1183"/>
    </location>
</feature>
<dbReference type="GO" id="GO:0046872">
    <property type="term" value="F:metal ion binding"/>
    <property type="evidence" value="ECO:0007669"/>
    <property type="project" value="UniProtKB-KW"/>
</dbReference>
<dbReference type="PROSITE" id="PS50525">
    <property type="entry name" value="RDRP_SSRNA_NEG_SEG"/>
    <property type="match status" value="1"/>
</dbReference>
<evidence type="ECO:0000256" key="19">
    <source>
        <dbReference type="ARBA" id="ARBA00034123"/>
    </source>
</evidence>
<keyword evidence="9" id="KW-0479">Metal-binding</keyword>
<evidence type="ECO:0000256" key="8">
    <source>
        <dbReference type="ARBA" id="ARBA00022679"/>
    </source>
</evidence>
<dbReference type="Pfam" id="PF15518">
    <property type="entry name" value="L_protein_N"/>
    <property type="match status" value="1"/>
</dbReference>
<dbReference type="GO" id="GO:0044423">
    <property type="term" value="C:virion component"/>
    <property type="evidence" value="ECO:0007669"/>
    <property type="project" value="UniProtKB-KW"/>
</dbReference>
<protein>
    <recommendedName>
        <fullName evidence="7">RNA-directed RNA polymerase L</fullName>
        <ecNumber evidence="6">2.7.7.48</ecNumber>
    </recommendedName>
    <alternativeName>
        <fullName evidence="16">Large structural protein</fullName>
    </alternativeName>
    <alternativeName>
        <fullName evidence="18">Replicase</fullName>
    </alternativeName>
    <alternativeName>
        <fullName evidence="17">Transcriptase</fullName>
    </alternativeName>
</protein>
<dbReference type="EC" id="2.7.7.48" evidence="6"/>
<keyword evidence="15" id="KW-0464">Manganese</keyword>
<sequence>MSNPSSLAVLVGQNPPPNDERFFCPGPNVYYYDTQDQVIPHHTSVRRGAFIDVTFETSALTGSTGSSIVQAPKSQLTVSLSHKYLHDFTFHHLSERTDSRLRDTFKTVNDGYDNHTPDVIRSEPSGRVVAIEFTTTRKNKQRSVMEAYKKKMGKYCPPCETRSTDKPLSLFCIAVSESMVVSNLILEQADVNELCFRFNAAVDVYSFLQRTDVIPRLDDGETTSIANQVDATFQDIQFDWKVTEEKFPPFSKELYDIWSSDDYDLEYIQKMMVHCTERACSKLVDDHLIKMDIPRKAKLDISFKKTLESVGKYRENFTQHGKMRSPNYHKSTIPFPAVVPRVSRVASISIKDLVRGKEDFPEVKNATGKLWREVFKAVAMGRVKRVEEDQQTEEAFLMGEVTKDAEHTASAMRTSFHRVTVKLDGDARVELATLGVEGKHLAHEPLVKENRSLKKKGFPLNTDVSDINGYLSDTKDGLLDHSVVGMPEHMEDILKANIKSMEAHGFMESDLPLMDQVSSFWESPLMAWCQMVTAIGIELAAASKQHCKGGEFIVKKLRHYDIFLVIKPTRSDSHMFVSLAWYKDDIDCSPLSSSMVFKSSHCQGGWCWTEFHSFKPSKISTLVRTASTMNNLYWFWREQYDIKPWDSFPDPLIMASVSKMMKLSLMVMLEDKAATEELCTNLRYTLLEGFVSEPCLPLPGKMIEKLPSVARTKLQVWLIQKSLSCMCRIAHQPFEPRAKDGRMIWDGLYNPFTEEPVTDPYRLVNLMYLGYLKNKDESPEKNGCPALVRKIVKMEEAHPGRYEYLGRSDPPLDDIRTHEYSVSFQKYVCAISNIMLRTMWGESIHHTMHMDILNAFSSLTLDSVSTLKASSAFDEMWYDSDGSVPYHRKKVVENFRKFMTEGNTHVHHVLRECLETIEERGCMHIDIFKKNQHGGLREIYVLGPEERVVQLALETIARQVCKRFRSETLTNPDQKTKIPESHGRRARAAQRPNDITVNMETVGTSDDLKTFNQTQHTTKLALTLIKFTRPSLHPFIIRACSLFMRKRIKMDDDLLQIIVKNSDLKTDDPTLESLYNAYRGNTVPCPRWAEEGKSYIKTETGMLQGILHLLSSLHHTTIQVFYRYYAYHELTKIHDGRAGKVLIDIMQSSDDSAVLISYPWTDDDKGKKSRVMSAILLLLKKEIGIFVGLYPSVKCTTNTLFFVEFNSEFFFHNDHIRPTVKWVIACDQVSEQEALVARQEEMASSLTGILEGGGSISLCHLCQVGQSILHYHLLGASVSFLFSRYMNEAKKFKDPSLGFFLLDHPFGAGITGFKYNLWNQVRHGSLGAIYKLFLTEIKASTPPAVKEKAYRSLETTTCGALASSVTVRWGNRKKWQALLDRLQVPSDWEEKQDANPECCYRHPRSAEEVLLKVAEKLHAPGVSSSLTRGDHISKIVSSSVYILSRSVVGGGVSWMTPETDTYVKEPLLRLLLKQNDIDPNKVMHLDDEEVRTLFPMDSEYKHVKNVLCSYGSVEGRNQIGRRRTVQTRVIVFQREEMMRAKPEDVITDKWWAMGRSGLTAIALKDHFEQLQRVIPWLHNDPEETLRRSPFLHHHQIRNFFSRMDYHGRELKLVGAPLRQKVETNIATTVARNYFPQWELSLQPDVRARDRARRSDAMKHFCYLLTSGPYDSDRQTRIFCDVMRYVDDLDVVAGAGKTRSNTLALMQKYVKLDNTQSSILNNEIRRANCGIVGGFHRPQQAKEIDGKVVYQGPGTWIGTVHGHRVEIEVDSIGRRTEVMAVRVDSSEFARMHLVPFMKQWGKDMNVCNTYRTVTAEASYCMFNFEIYSYGTGCPVFVHERLGVMPDFQMGQMELLVNGHCISVVCSAGSGRRVRILSFHGRPSDVSKPNADQLEDEIGQMLWAQKEPSHSWFFLKTMHENTLAAHLSHIDRGKILPGTNTQVYLDILRDATGYYLRSHGYTIHDMPRATISMGEAEAHIRQMEEASAKVMISDVLVSVGLMTARQDEAQQETDEPPPSETTPTETGMIAAALEETWAEIMENIEHQARGLQQDEMETDDVKPRTTPAIFLDMPNLVVRDMFDVDAFGETDFEIMPRSVYNHPSLVSRYIETKITHIITPSEMALLLTSNNILASKSGAARLLFRLLQRDPERINELTVPVTYTEDLDVASEKVDESMFG</sequence>
<accession>A0A075EHE7</accession>
<dbReference type="Pfam" id="PF04196">
    <property type="entry name" value="Bunya_RdRp"/>
    <property type="match status" value="1"/>
</dbReference>
<dbReference type="EMBL" id="KJ746901">
    <property type="protein sequence ID" value="AIE42674.1"/>
    <property type="molecule type" value="Genomic_RNA"/>
</dbReference>
<dbReference type="GO" id="GO:0044172">
    <property type="term" value="C:host cell endoplasmic reticulum-Golgi intermediate compartment"/>
    <property type="evidence" value="ECO:0007669"/>
    <property type="project" value="UniProtKB-SubCell"/>
</dbReference>
<evidence type="ECO:0000259" key="21">
    <source>
        <dbReference type="PROSITE" id="PS50525"/>
    </source>
</evidence>
<evidence type="ECO:0000256" key="20">
    <source>
        <dbReference type="ARBA" id="ARBA00046037"/>
    </source>
</evidence>
<keyword evidence="12" id="KW-0460">Magnesium</keyword>
<reference evidence="22" key="1">
    <citation type="journal article" date="2014" name="J. Virol.">
        <title>Virome analysis of Amblyomma americanum, Dermacentor variabilis, and Ixodes scapularis ticks reveals novel highly divergent vertebrate and invertebrate viruses.</title>
        <authorList>
            <person name="Tokarz R."/>
            <person name="Williams S.H."/>
            <person name="Sameroff S."/>
            <person name="Sanchez Leon M."/>
            <person name="Jain K."/>
            <person name="Lipkin W.I."/>
        </authorList>
    </citation>
    <scope>NUCLEOTIDE SEQUENCE</scope>
    <source>
        <strain evidence="22">ADTPV-1</strain>
    </source>
</reference>
<name>A0A075EHE7_9VIRU</name>
<evidence type="ECO:0000256" key="16">
    <source>
        <dbReference type="ARBA" id="ARBA00030285"/>
    </source>
</evidence>
<evidence type="ECO:0000256" key="3">
    <source>
        <dbReference type="ARBA" id="ARBA00004136"/>
    </source>
</evidence>
<dbReference type="InterPro" id="IPR029124">
    <property type="entry name" value="L_protein_N"/>
</dbReference>
<keyword evidence="11" id="KW-1040">Host Golgi apparatus</keyword>
<evidence type="ECO:0000256" key="4">
    <source>
        <dbReference type="ARBA" id="ARBA00004328"/>
    </source>
</evidence>
<dbReference type="GO" id="GO:0006351">
    <property type="term" value="P:DNA-templated transcription"/>
    <property type="evidence" value="ECO:0007669"/>
    <property type="project" value="InterPro"/>
</dbReference>
<comment type="cofactor">
    <cofactor evidence="2">
        <name>Mg(2+)</name>
        <dbReference type="ChEBI" id="CHEBI:18420"/>
    </cofactor>
</comment>
<comment type="subcellular location">
    <subcellularLocation>
        <location evidence="3">Host Golgi apparatus</location>
    </subcellularLocation>
    <subcellularLocation>
        <location evidence="5">Host endoplasmic reticulum-Golgi intermediate compartment</location>
    </subcellularLocation>
    <subcellularLocation>
        <location evidence="4">Virion</location>
    </subcellularLocation>
</comment>
<keyword evidence="13" id="KW-0946">Virion</keyword>
<evidence type="ECO:0000256" key="7">
    <source>
        <dbReference type="ARBA" id="ARBA00018602"/>
    </source>
</evidence>
<dbReference type="Pfam" id="PF12603">
    <property type="entry name" value="L_PA-C-like"/>
    <property type="match status" value="1"/>
</dbReference>
<evidence type="ECO:0000256" key="9">
    <source>
        <dbReference type="ARBA" id="ARBA00022723"/>
    </source>
</evidence>
<keyword evidence="8" id="KW-0808">Transferase</keyword>
<evidence type="ECO:0000256" key="10">
    <source>
        <dbReference type="ARBA" id="ARBA00022801"/>
    </source>
</evidence>
<comment type="similarity">
    <text evidence="19">Belongs to the Bunyavirales RNA polymerase family.</text>
</comment>